<name>A0ABM6JIT4_9GAMM</name>
<dbReference type="Proteomes" id="UP000191820">
    <property type="component" value="Chromosome"/>
</dbReference>
<evidence type="ECO:0000313" key="4">
    <source>
        <dbReference type="Proteomes" id="UP000191820"/>
    </source>
</evidence>
<evidence type="ECO:0000313" key="3">
    <source>
        <dbReference type="EMBL" id="ARD22780.1"/>
    </source>
</evidence>
<accession>A0ABM6JIT4</accession>
<evidence type="ECO:0000313" key="1">
    <source>
        <dbReference type="EMBL" id="ARD21194.1"/>
    </source>
</evidence>
<organism evidence="1 4">
    <name type="scientific">Shewanella japonica</name>
    <dbReference type="NCBI Taxonomy" id="93973"/>
    <lineage>
        <taxon>Bacteria</taxon>
        <taxon>Pseudomonadati</taxon>
        <taxon>Pseudomonadota</taxon>
        <taxon>Gammaproteobacteria</taxon>
        <taxon>Alteromonadales</taxon>
        <taxon>Shewanellaceae</taxon>
        <taxon>Shewanella</taxon>
    </lineage>
</organism>
<dbReference type="EMBL" id="CP020472">
    <property type="protein sequence ID" value="ARD22780.1"/>
    <property type="molecule type" value="Genomic_DNA"/>
</dbReference>
<dbReference type="EMBL" id="CP020472">
    <property type="protein sequence ID" value="ARD21194.1"/>
    <property type="molecule type" value="Genomic_DNA"/>
</dbReference>
<proteinExistence type="predicted"/>
<gene>
    <name evidence="1" type="ORF">SJ2017_0863</name>
    <name evidence="2" type="ORF">SJ2017_1896</name>
    <name evidence="3" type="ORF">SJ2017_2490</name>
</gene>
<dbReference type="EMBL" id="CP020472">
    <property type="protein sequence ID" value="ARD22199.1"/>
    <property type="molecule type" value="Genomic_DNA"/>
</dbReference>
<sequence length="55" mass="6120">MSTITKVVYTLNEPETNCAQSTSDLNSAILGLTDKCLVPLIFQRIEKRQAAIRSH</sequence>
<reference evidence="1 4" key="1">
    <citation type="submission" date="2017-03" db="EMBL/GenBank/DDBJ databases">
        <title>Genome sequencing of Shewanella japonica KCTC 22435.</title>
        <authorList>
            <person name="Kim K.M."/>
        </authorList>
    </citation>
    <scope>NUCLEOTIDE SEQUENCE [LARGE SCALE GENOMIC DNA]</scope>
    <source>
        <strain evidence="1 4">KCTC 22435</strain>
    </source>
</reference>
<protein>
    <submittedName>
        <fullName evidence="1">Uncharacterized protein</fullName>
    </submittedName>
</protein>
<evidence type="ECO:0000313" key="2">
    <source>
        <dbReference type="EMBL" id="ARD22199.1"/>
    </source>
</evidence>
<keyword evidence="4" id="KW-1185">Reference proteome</keyword>